<dbReference type="EMBL" id="LAZR01040031">
    <property type="protein sequence ID" value="KKL15531.1"/>
    <property type="molecule type" value="Genomic_DNA"/>
</dbReference>
<gene>
    <name evidence="2" type="ORF">LCGC14_2504640</name>
</gene>
<accession>A0A0F9DCL2</accession>
<name>A0A0F9DCL2_9ZZZZ</name>
<feature type="coiled-coil region" evidence="1">
    <location>
        <begin position="29"/>
        <end position="88"/>
    </location>
</feature>
<dbReference type="AlphaFoldDB" id="A0A0F9DCL2"/>
<proteinExistence type="predicted"/>
<organism evidence="2">
    <name type="scientific">marine sediment metagenome</name>
    <dbReference type="NCBI Taxonomy" id="412755"/>
    <lineage>
        <taxon>unclassified sequences</taxon>
        <taxon>metagenomes</taxon>
        <taxon>ecological metagenomes</taxon>
    </lineage>
</organism>
<sequence>MDIAKVADLPVDLKATLSNEIKKHLVELLEREFSNKNTLYDEMRKAEEDKIMETYRKSVGFDKLLKFIDKRKRELEEAEGELTHLALDTDGNLDKPDSGYGQKSKKDVQGELAYARVRTKLSAIAINAPSYQLKAKLIARLWIA</sequence>
<evidence type="ECO:0000313" key="2">
    <source>
        <dbReference type="EMBL" id="KKL15531.1"/>
    </source>
</evidence>
<comment type="caution">
    <text evidence="2">The sequence shown here is derived from an EMBL/GenBank/DDBJ whole genome shotgun (WGS) entry which is preliminary data.</text>
</comment>
<feature type="non-terminal residue" evidence="2">
    <location>
        <position position="144"/>
    </location>
</feature>
<reference evidence="2" key="1">
    <citation type="journal article" date="2015" name="Nature">
        <title>Complex archaea that bridge the gap between prokaryotes and eukaryotes.</title>
        <authorList>
            <person name="Spang A."/>
            <person name="Saw J.H."/>
            <person name="Jorgensen S.L."/>
            <person name="Zaremba-Niedzwiedzka K."/>
            <person name="Martijn J."/>
            <person name="Lind A.E."/>
            <person name="van Eijk R."/>
            <person name="Schleper C."/>
            <person name="Guy L."/>
            <person name="Ettema T.J."/>
        </authorList>
    </citation>
    <scope>NUCLEOTIDE SEQUENCE</scope>
</reference>
<protein>
    <submittedName>
        <fullName evidence="2">Uncharacterized protein</fullName>
    </submittedName>
</protein>
<evidence type="ECO:0000256" key="1">
    <source>
        <dbReference type="SAM" id="Coils"/>
    </source>
</evidence>
<keyword evidence="1" id="KW-0175">Coiled coil</keyword>